<feature type="transmembrane region" description="Helical" evidence="6">
    <location>
        <begin position="195"/>
        <end position="214"/>
    </location>
</feature>
<feature type="transmembrane region" description="Helical" evidence="6">
    <location>
        <begin position="155"/>
        <end position="175"/>
    </location>
</feature>
<keyword evidence="4 6" id="KW-1133">Transmembrane helix</keyword>
<protein>
    <recommendedName>
        <fullName evidence="7">Amino acid transporter transmembrane domain-containing protein</fullName>
    </recommendedName>
</protein>
<dbReference type="Gene3D" id="1.20.1740.10">
    <property type="entry name" value="Amino acid/polyamine transporter I"/>
    <property type="match status" value="1"/>
</dbReference>
<evidence type="ECO:0000256" key="4">
    <source>
        <dbReference type="ARBA" id="ARBA00022989"/>
    </source>
</evidence>
<feature type="transmembrane region" description="Helical" evidence="6">
    <location>
        <begin position="39"/>
        <end position="63"/>
    </location>
</feature>
<keyword evidence="9" id="KW-1185">Reference proteome</keyword>
<dbReference type="EMBL" id="AFBI03000001">
    <property type="protein sequence ID" value="EJW04893.1"/>
    <property type="molecule type" value="Genomic_DNA"/>
</dbReference>
<reference evidence="9" key="2">
    <citation type="submission" date="2015-07" db="EMBL/GenBank/DDBJ databases">
        <title>Contrasting host-pathogen interactions and genome evolution in two generalist and specialist microsporidian pathogens of mosquitoes.</title>
        <authorList>
            <consortium name="The Broad Institute Genomics Platform"/>
            <consortium name="The Broad Institute Genome Sequencing Center for Infectious Disease"/>
            <person name="Cuomo C.A."/>
            <person name="Sanscrainte N.D."/>
            <person name="Goldberg J.M."/>
            <person name="Heiman D."/>
            <person name="Young S."/>
            <person name="Zeng Q."/>
            <person name="Becnel J.J."/>
            <person name="Birren B.W."/>
        </authorList>
    </citation>
    <scope>NUCLEOTIDE SEQUENCE [LARGE SCALE GENOMIC DNA]</scope>
    <source>
        <strain evidence="9">USNM 41457</strain>
    </source>
</reference>
<evidence type="ECO:0000256" key="2">
    <source>
        <dbReference type="ARBA" id="ARBA00008066"/>
    </source>
</evidence>
<keyword evidence="3 6" id="KW-0812">Transmembrane</keyword>
<evidence type="ECO:0000256" key="5">
    <source>
        <dbReference type="ARBA" id="ARBA00023136"/>
    </source>
</evidence>
<dbReference type="GO" id="GO:0015179">
    <property type="term" value="F:L-amino acid transmembrane transporter activity"/>
    <property type="evidence" value="ECO:0007669"/>
    <property type="project" value="TreeGrafter"/>
</dbReference>
<sequence length="410" mass="45981">MNHNYKTESYRNPVISIVKSTLGSSVVCLPYVIQQLGIIFGLICFVFFAILNIFSHAALAFVARNNSSHSYTELVSKMRVGGSFGLFFCCFIIVLDNTIGLTFYIYVSSCYYHLVLMHIGFHTPFWIVHSFTAASCVILCFLFRSEESVATVNVISLICLFLFTIYVVVSVIYHIPTINWKKLTLFSLEKKLATSFSKICFSYSSHFNIVTITTDIKSQNICKKSILLANFISFLFYTITAIAGYILQPNASPTFFKESDLSFAKLLLNLALGTVNVTSYPYLMSACRTSFITLSKLCKTSLSKEKIEAHREKKMLNEIVLTTAISLVTFSISLGISWGYNLMDPIVSITCSVIMFFLPATFLLLKYRKNLDITGYVFCFICICLATLGVYCGIVGMFHVCGSIVSDMIN</sequence>
<dbReference type="Pfam" id="PF01490">
    <property type="entry name" value="Aa_trans"/>
    <property type="match status" value="1"/>
</dbReference>
<feature type="transmembrane region" description="Helical" evidence="6">
    <location>
        <begin position="377"/>
        <end position="400"/>
    </location>
</feature>
<feature type="transmembrane region" description="Helical" evidence="6">
    <location>
        <begin position="319"/>
        <end position="340"/>
    </location>
</feature>
<feature type="transmembrane region" description="Helical" evidence="6">
    <location>
        <begin position="346"/>
        <end position="365"/>
    </location>
</feature>
<dbReference type="InParanoid" id="J8ZYY2"/>
<comment type="similarity">
    <text evidence="2">Belongs to the amino acid/polyamine transporter 2 family.</text>
</comment>
<accession>J8ZYY2</accession>
<keyword evidence="5 6" id="KW-0472">Membrane</keyword>
<evidence type="ECO:0000259" key="7">
    <source>
        <dbReference type="Pfam" id="PF01490"/>
    </source>
</evidence>
<proteinExistence type="inferred from homology"/>
<feature type="transmembrane region" description="Helical" evidence="6">
    <location>
        <begin position="266"/>
        <end position="283"/>
    </location>
</feature>
<comment type="caution">
    <text evidence="8">The sequence shown here is derived from an EMBL/GenBank/DDBJ whole genome shotgun (WGS) entry which is preliminary data.</text>
</comment>
<evidence type="ECO:0000313" key="8">
    <source>
        <dbReference type="EMBL" id="EJW04893.1"/>
    </source>
</evidence>
<organism evidence="8 9">
    <name type="scientific">Edhazardia aedis (strain USNM 41457)</name>
    <name type="common">Microsporidian parasite</name>
    <dbReference type="NCBI Taxonomy" id="1003232"/>
    <lineage>
        <taxon>Eukaryota</taxon>
        <taxon>Fungi</taxon>
        <taxon>Fungi incertae sedis</taxon>
        <taxon>Microsporidia</taxon>
        <taxon>Edhazardia</taxon>
    </lineage>
</organism>
<dbReference type="PANTHER" id="PTHR22950">
    <property type="entry name" value="AMINO ACID TRANSPORTER"/>
    <property type="match status" value="1"/>
</dbReference>
<feature type="transmembrane region" description="Helical" evidence="6">
    <location>
        <begin position="126"/>
        <end position="143"/>
    </location>
</feature>
<dbReference type="GO" id="GO:0016020">
    <property type="term" value="C:membrane"/>
    <property type="evidence" value="ECO:0007669"/>
    <property type="project" value="UniProtKB-SubCell"/>
</dbReference>
<name>J8ZYY2_EDHAE</name>
<dbReference type="VEuPathDB" id="MicrosporidiaDB:EDEG_00113"/>
<feature type="transmembrane region" description="Helical" evidence="6">
    <location>
        <begin position="84"/>
        <end position="106"/>
    </location>
</feature>
<evidence type="ECO:0000256" key="6">
    <source>
        <dbReference type="SAM" id="Phobius"/>
    </source>
</evidence>
<dbReference type="AlphaFoldDB" id="J8ZYY2"/>
<gene>
    <name evidence="8" type="ORF">EDEG_00113</name>
</gene>
<comment type="subcellular location">
    <subcellularLocation>
        <location evidence="1">Membrane</location>
        <topology evidence="1">Multi-pass membrane protein</topology>
    </subcellularLocation>
</comment>
<feature type="domain" description="Amino acid transporter transmembrane" evidence="7">
    <location>
        <begin position="8"/>
        <end position="398"/>
    </location>
</feature>
<reference evidence="8 9" key="1">
    <citation type="submission" date="2011-08" db="EMBL/GenBank/DDBJ databases">
        <authorList>
            <person name="Liu Z.J."/>
            <person name="Shi F.L."/>
            <person name="Lu J.Q."/>
            <person name="Li M."/>
            <person name="Wang Z.L."/>
        </authorList>
    </citation>
    <scope>NUCLEOTIDE SEQUENCE [LARGE SCALE GENOMIC DNA]</scope>
    <source>
        <strain evidence="8 9">USNM 41457</strain>
    </source>
</reference>
<evidence type="ECO:0000313" key="9">
    <source>
        <dbReference type="Proteomes" id="UP000003163"/>
    </source>
</evidence>
<dbReference type="Proteomes" id="UP000003163">
    <property type="component" value="Unassembled WGS sequence"/>
</dbReference>
<dbReference type="InterPro" id="IPR013057">
    <property type="entry name" value="AA_transpt_TM"/>
</dbReference>
<evidence type="ECO:0000256" key="1">
    <source>
        <dbReference type="ARBA" id="ARBA00004141"/>
    </source>
</evidence>
<evidence type="ECO:0000256" key="3">
    <source>
        <dbReference type="ARBA" id="ARBA00022692"/>
    </source>
</evidence>
<feature type="transmembrane region" description="Helical" evidence="6">
    <location>
        <begin position="226"/>
        <end position="246"/>
    </location>
</feature>
<dbReference type="HOGENOM" id="CLU_670895_0_0_1"/>